<dbReference type="Proteomes" id="UP000199440">
    <property type="component" value="Unassembled WGS sequence"/>
</dbReference>
<dbReference type="OrthoDB" id="1418731at2"/>
<dbReference type="RefSeq" id="WP_089885498.1">
    <property type="nucleotide sequence ID" value="NZ_FNGV01000001.1"/>
</dbReference>
<dbReference type="EMBL" id="FNGV01000001">
    <property type="protein sequence ID" value="SDL44196.1"/>
    <property type="molecule type" value="Genomic_DNA"/>
</dbReference>
<name>A0A1G9K3V6_9FLAO</name>
<gene>
    <name evidence="1" type="ORF">SAMN04488514_101821</name>
</gene>
<accession>A0A1G9K3V6</accession>
<evidence type="ECO:0000313" key="2">
    <source>
        <dbReference type="Proteomes" id="UP000199440"/>
    </source>
</evidence>
<keyword evidence="2" id="KW-1185">Reference proteome</keyword>
<proteinExistence type="predicted"/>
<reference evidence="1 2" key="1">
    <citation type="submission" date="2016-10" db="EMBL/GenBank/DDBJ databases">
        <authorList>
            <person name="de Groot N.N."/>
        </authorList>
    </citation>
    <scope>NUCLEOTIDE SEQUENCE [LARGE SCALE GENOMIC DNA]</scope>
    <source>
        <strain evidence="1 2">DSM 19886</strain>
    </source>
</reference>
<dbReference type="AlphaFoldDB" id="A0A1G9K3V6"/>
<sequence length="218" mass="25414">MPIYLNNLKNNLLFEFNQNFQINGLEDFRKSLEKNYFSEITFRQYSSHNESVNLVVEMDCNLSLVEVLYHFNKGNWGNFKSGQSTLINEVRTLGKLNDFAVDIEEFSINLKDTSIIIKKNYNQSIPEQFENIFASIGSHYVHFTRGLTEIPYEIYISVFEETAGKYSSLAHEFDEAKNDTENGFLKFWGMYYDSEEDGVIYDLENLCIVSGELYLLNL</sequence>
<organism evidence="1 2">
    <name type="scientific">Kriegella aquimaris</name>
    <dbReference type="NCBI Taxonomy" id="192904"/>
    <lineage>
        <taxon>Bacteria</taxon>
        <taxon>Pseudomonadati</taxon>
        <taxon>Bacteroidota</taxon>
        <taxon>Flavobacteriia</taxon>
        <taxon>Flavobacteriales</taxon>
        <taxon>Flavobacteriaceae</taxon>
        <taxon>Kriegella</taxon>
    </lineage>
</organism>
<protein>
    <submittedName>
        <fullName evidence="1">Uncharacterized protein</fullName>
    </submittedName>
</protein>
<evidence type="ECO:0000313" key="1">
    <source>
        <dbReference type="EMBL" id="SDL44196.1"/>
    </source>
</evidence>